<protein>
    <submittedName>
        <fullName evidence="1">Uncharacterized protein</fullName>
    </submittedName>
</protein>
<reference evidence="1 2" key="1">
    <citation type="submission" date="2018-01" db="EMBL/GenBank/DDBJ databases">
        <title>Genomic Sequence of Chromobacterium MWU13-2610 from wild cranberry bogs within the Cape Cod National Seashore.</title>
        <authorList>
            <person name="O'Hara-Hanley K."/>
            <person name="Soby S."/>
            <person name="Harrison A."/>
        </authorList>
    </citation>
    <scope>NUCLEOTIDE SEQUENCE [LARGE SCALE GENOMIC DNA]</scope>
    <source>
        <strain evidence="1 2">MWU13-2610</strain>
    </source>
</reference>
<name>A0A2K4MJ35_9NEIS</name>
<accession>A0A2K4MJ35</accession>
<sequence>MAVALPFFPEATRRALFKSFDAAAAHPDRYSRFGHAFGSDPWLSMLAEIEAGADYAGGRCVLASLALNGYFAIAELAFAPDLRHALEAA</sequence>
<evidence type="ECO:0000313" key="2">
    <source>
        <dbReference type="Proteomes" id="UP000236416"/>
    </source>
</evidence>
<dbReference type="Proteomes" id="UP000236416">
    <property type="component" value="Unassembled WGS sequence"/>
</dbReference>
<gene>
    <name evidence="1" type="ORF">C2134_19030</name>
</gene>
<dbReference type="AlphaFoldDB" id="A0A2K4MJ35"/>
<proteinExistence type="predicted"/>
<evidence type="ECO:0000313" key="1">
    <source>
        <dbReference type="EMBL" id="POA97090.1"/>
    </source>
</evidence>
<keyword evidence="2" id="KW-1185">Reference proteome</keyword>
<organism evidence="1 2">
    <name type="scientific">Chromobacterium sinusclupearum</name>
    <dbReference type="NCBI Taxonomy" id="2077146"/>
    <lineage>
        <taxon>Bacteria</taxon>
        <taxon>Pseudomonadati</taxon>
        <taxon>Pseudomonadota</taxon>
        <taxon>Betaproteobacteria</taxon>
        <taxon>Neisseriales</taxon>
        <taxon>Chromobacteriaceae</taxon>
        <taxon>Chromobacterium</taxon>
    </lineage>
</organism>
<comment type="caution">
    <text evidence="1">The sequence shown here is derived from an EMBL/GenBank/DDBJ whole genome shotgun (WGS) entry which is preliminary data.</text>
</comment>
<dbReference type="EMBL" id="PPTF01000085">
    <property type="protein sequence ID" value="POA97090.1"/>
    <property type="molecule type" value="Genomic_DNA"/>
</dbReference>